<keyword evidence="10" id="KW-1185">Reference proteome</keyword>
<name>A0ABR4BCX6_9LECA</name>
<dbReference type="Proteomes" id="UP001590951">
    <property type="component" value="Unassembled WGS sequence"/>
</dbReference>
<dbReference type="PANTHER" id="PTHR14957">
    <property type="entry name" value="UBIQUITIN-LIKE-CONJUGATING ENZYME ATG10"/>
    <property type="match status" value="1"/>
</dbReference>
<dbReference type="EMBL" id="JBHFEH010000014">
    <property type="protein sequence ID" value="KAL2054706.1"/>
    <property type="molecule type" value="Genomic_DNA"/>
</dbReference>
<feature type="compositionally biased region" description="Polar residues" evidence="8">
    <location>
        <begin position="59"/>
        <end position="71"/>
    </location>
</feature>
<evidence type="ECO:0000256" key="7">
    <source>
        <dbReference type="ARBA" id="ARBA00029833"/>
    </source>
</evidence>
<evidence type="ECO:0000313" key="10">
    <source>
        <dbReference type="Proteomes" id="UP001590951"/>
    </source>
</evidence>
<dbReference type="InterPro" id="IPR007135">
    <property type="entry name" value="Atg3/Atg10"/>
</dbReference>
<keyword evidence="5" id="KW-0813">Transport</keyword>
<protein>
    <recommendedName>
        <fullName evidence="2">Ubiquitin-like-conjugating enzyme ATG10</fullName>
    </recommendedName>
    <alternativeName>
        <fullName evidence="7">Autophagy-related protein 10</fullName>
    </alternativeName>
</protein>
<comment type="caution">
    <text evidence="9">The sequence shown here is derived from an EMBL/GenBank/DDBJ whole genome shotgun (WGS) entry which is preliminary data.</text>
</comment>
<evidence type="ECO:0000256" key="2">
    <source>
        <dbReference type="ARBA" id="ARBA00021099"/>
    </source>
</evidence>
<proteinExistence type="inferred from homology"/>
<gene>
    <name evidence="9" type="ORF">ABVK25_005010</name>
</gene>
<reference evidence="9 10" key="1">
    <citation type="submission" date="2024-09" db="EMBL/GenBank/DDBJ databases">
        <title>Rethinking Asexuality: The Enigmatic Case of Functional Sexual Genes in Lepraria (Stereocaulaceae).</title>
        <authorList>
            <person name="Doellman M."/>
            <person name="Sun Y."/>
            <person name="Barcenas-Pena A."/>
            <person name="Lumbsch H.T."/>
            <person name="Grewe F."/>
        </authorList>
    </citation>
    <scope>NUCLEOTIDE SEQUENCE [LARGE SCALE GENOMIC DNA]</scope>
    <source>
        <strain evidence="9 10">Grewe 0041</strain>
    </source>
</reference>
<evidence type="ECO:0000256" key="4">
    <source>
        <dbReference type="ARBA" id="ARBA00022786"/>
    </source>
</evidence>
<evidence type="ECO:0000256" key="8">
    <source>
        <dbReference type="SAM" id="MobiDB-lite"/>
    </source>
</evidence>
<evidence type="ECO:0000256" key="6">
    <source>
        <dbReference type="ARBA" id="ARBA00023006"/>
    </source>
</evidence>
<evidence type="ECO:0000256" key="3">
    <source>
        <dbReference type="ARBA" id="ARBA00022679"/>
    </source>
</evidence>
<keyword evidence="3" id="KW-0808">Transferase</keyword>
<accession>A0ABR4BCX6</accession>
<feature type="region of interest" description="Disordered" evidence="8">
    <location>
        <begin position="58"/>
        <end position="77"/>
    </location>
</feature>
<dbReference type="Gene3D" id="3.30.1460.50">
    <property type="match status" value="1"/>
</dbReference>
<sequence>MSFNQPEDSGFIAEHVFDQACQGLSRLALETGQRESKFDIRGEAQNRYLVISRPLSIGPSRQRSASPTASDSAEEAHDIPTDCADIEDEDDNAAVHHHPASHTSSTVEYQILYSTSYHVPVLYFFLRDMPAPKSRTIDTVYQYLVPQHLQTEARTVGVMGGIGMTNHPISDIPCFWVHPCNTAEAMKEILNSVERKSSPVEYLLIWVGIVGAAVGLSLPKEMIFGTDFK</sequence>
<evidence type="ECO:0000313" key="9">
    <source>
        <dbReference type="EMBL" id="KAL2054706.1"/>
    </source>
</evidence>
<evidence type="ECO:0000256" key="1">
    <source>
        <dbReference type="ARBA" id="ARBA00005696"/>
    </source>
</evidence>
<dbReference type="Pfam" id="PF03987">
    <property type="entry name" value="Autophagy_act_C"/>
    <property type="match status" value="1"/>
</dbReference>
<comment type="similarity">
    <text evidence="1">Belongs to the ATG10 family.</text>
</comment>
<keyword evidence="4" id="KW-0833">Ubl conjugation pathway</keyword>
<keyword evidence="6" id="KW-0072">Autophagy</keyword>
<keyword evidence="5" id="KW-0653">Protein transport</keyword>
<organism evidence="9 10">
    <name type="scientific">Lepraria finkii</name>
    <dbReference type="NCBI Taxonomy" id="1340010"/>
    <lineage>
        <taxon>Eukaryota</taxon>
        <taxon>Fungi</taxon>
        <taxon>Dikarya</taxon>
        <taxon>Ascomycota</taxon>
        <taxon>Pezizomycotina</taxon>
        <taxon>Lecanoromycetes</taxon>
        <taxon>OSLEUM clade</taxon>
        <taxon>Lecanoromycetidae</taxon>
        <taxon>Lecanorales</taxon>
        <taxon>Lecanorineae</taxon>
        <taxon>Stereocaulaceae</taxon>
        <taxon>Lepraria</taxon>
    </lineage>
</organism>
<dbReference type="PANTHER" id="PTHR14957:SF1">
    <property type="entry name" value="UBIQUITIN-LIKE-CONJUGATING ENZYME ATG10"/>
    <property type="match status" value="1"/>
</dbReference>
<evidence type="ECO:0000256" key="5">
    <source>
        <dbReference type="ARBA" id="ARBA00022927"/>
    </source>
</evidence>